<evidence type="ECO:0000256" key="6">
    <source>
        <dbReference type="ARBA" id="ARBA00022801"/>
    </source>
</evidence>
<dbReference type="EC" id="3.4.19.12" evidence="3"/>
<evidence type="ECO:0000256" key="2">
    <source>
        <dbReference type="ARBA" id="ARBA00009085"/>
    </source>
</evidence>
<dbReference type="Pfam" id="PF00443">
    <property type="entry name" value="UCH"/>
    <property type="match status" value="1"/>
</dbReference>
<dbReference type="InterPro" id="IPR050185">
    <property type="entry name" value="Ub_carboxyl-term_hydrolase"/>
</dbReference>
<organism evidence="9 10">
    <name type="scientific">Rotaria socialis</name>
    <dbReference type="NCBI Taxonomy" id="392032"/>
    <lineage>
        <taxon>Eukaryota</taxon>
        <taxon>Metazoa</taxon>
        <taxon>Spiralia</taxon>
        <taxon>Gnathifera</taxon>
        <taxon>Rotifera</taxon>
        <taxon>Eurotatoria</taxon>
        <taxon>Bdelloidea</taxon>
        <taxon>Philodinida</taxon>
        <taxon>Philodinidae</taxon>
        <taxon>Rotaria</taxon>
    </lineage>
</organism>
<dbReference type="GO" id="GO:0016579">
    <property type="term" value="P:protein deubiquitination"/>
    <property type="evidence" value="ECO:0007669"/>
    <property type="project" value="InterPro"/>
</dbReference>
<dbReference type="EMBL" id="CAJOBR010001682">
    <property type="protein sequence ID" value="CAF4627731.1"/>
    <property type="molecule type" value="Genomic_DNA"/>
</dbReference>
<dbReference type="GO" id="GO:0004843">
    <property type="term" value="F:cysteine-type deubiquitinase activity"/>
    <property type="evidence" value="ECO:0007669"/>
    <property type="project" value="UniProtKB-EC"/>
</dbReference>
<name>A0A821DZJ8_9BILA</name>
<feature type="domain" description="USP" evidence="8">
    <location>
        <begin position="45"/>
        <end position="272"/>
    </location>
</feature>
<keyword evidence="7" id="KW-0788">Thiol protease</keyword>
<reference evidence="9" key="1">
    <citation type="submission" date="2021-02" db="EMBL/GenBank/DDBJ databases">
        <authorList>
            <person name="Nowell W R."/>
        </authorList>
    </citation>
    <scope>NUCLEOTIDE SEQUENCE</scope>
</reference>
<evidence type="ECO:0000256" key="3">
    <source>
        <dbReference type="ARBA" id="ARBA00012759"/>
    </source>
</evidence>
<feature type="non-terminal residue" evidence="9">
    <location>
        <position position="272"/>
    </location>
</feature>
<dbReference type="AlphaFoldDB" id="A0A821DZJ8"/>
<accession>A0A821DZJ8</accession>
<sequence length="272" mass="31265">MTSKPVGKYKKLLEKDNKVDDKYVVIDKKWFEIWKRCVGIETGLCGLSNLGNTCFMNSALQCLSNVPPLTAYFLGQYEDHINRDNPLGMKGDVAKAYGEFIREMWSGKSSCCAPRSLKQSVARYAPQFSGFAQHDSREFMSFLLDSLHEDLNLVKNKPYVEKKNDDGKLTDSALAAEQWEYYRKRNQSKIHEIFHGQIKSIVTCLTCGTQARTFDPLCFLSLPLPGKAKIRTFKLDYVRVNGQIKSYSIKCDENGRMRNLMQKFCDRFQPKM</sequence>
<dbReference type="InterPro" id="IPR028889">
    <property type="entry name" value="USP"/>
</dbReference>
<dbReference type="Gene3D" id="3.90.70.10">
    <property type="entry name" value="Cysteine proteinases"/>
    <property type="match status" value="1"/>
</dbReference>
<comment type="similarity">
    <text evidence="2">Belongs to the peptidase C19 family.</text>
</comment>
<dbReference type="Proteomes" id="UP000663848">
    <property type="component" value="Unassembled WGS sequence"/>
</dbReference>
<evidence type="ECO:0000259" key="8">
    <source>
        <dbReference type="PROSITE" id="PS50235"/>
    </source>
</evidence>
<keyword evidence="6" id="KW-0378">Hydrolase</keyword>
<dbReference type="PANTHER" id="PTHR21646:SF24">
    <property type="entry name" value="UBIQUITIN CARBOXYL-TERMINAL HYDROLASE"/>
    <property type="match status" value="1"/>
</dbReference>
<comment type="catalytic activity">
    <reaction evidence="1">
        <text>Thiol-dependent hydrolysis of ester, thioester, amide, peptide and isopeptide bonds formed by the C-terminal Gly of ubiquitin (a 76-residue protein attached to proteins as an intracellular targeting signal).</text>
        <dbReference type="EC" id="3.4.19.12"/>
    </reaction>
</comment>
<evidence type="ECO:0000256" key="1">
    <source>
        <dbReference type="ARBA" id="ARBA00000707"/>
    </source>
</evidence>
<evidence type="ECO:0000256" key="7">
    <source>
        <dbReference type="ARBA" id="ARBA00022807"/>
    </source>
</evidence>
<evidence type="ECO:0000256" key="5">
    <source>
        <dbReference type="ARBA" id="ARBA00022786"/>
    </source>
</evidence>
<comment type="caution">
    <text evidence="9">The sequence shown here is derived from an EMBL/GenBank/DDBJ whole genome shotgun (WGS) entry which is preliminary data.</text>
</comment>
<evidence type="ECO:0000256" key="4">
    <source>
        <dbReference type="ARBA" id="ARBA00022670"/>
    </source>
</evidence>
<dbReference type="InterPro" id="IPR018200">
    <property type="entry name" value="USP_CS"/>
</dbReference>
<dbReference type="GO" id="GO:0006508">
    <property type="term" value="P:proteolysis"/>
    <property type="evidence" value="ECO:0007669"/>
    <property type="project" value="UniProtKB-KW"/>
</dbReference>
<gene>
    <name evidence="9" type="ORF">QYT958_LOCUS13273</name>
</gene>
<keyword evidence="5" id="KW-0833">Ubl conjugation pathway</keyword>
<dbReference type="PROSITE" id="PS50235">
    <property type="entry name" value="USP_3"/>
    <property type="match status" value="1"/>
</dbReference>
<protein>
    <recommendedName>
        <fullName evidence="3">ubiquitinyl hydrolase 1</fullName>
        <ecNumber evidence="3">3.4.19.12</ecNumber>
    </recommendedName>
</protein>
<dbReference type="SUPFAM" id="SSF54001">
    <property type="entry name" value="Cysteine proteinases"/>
    <property type="match status" value="1"/>
</dbReference>
<dbReference type="PANTHER" id="PTHR21646">
    <property type="entry name" value="UBIQUITIN CARBOXYL-TERMINAL HYDROLASE"/>
    <property type="match status" value="1"/>
</dbReference>
<proteinExistence type="inferred from homology"/>
<evidence type="ECO:0000313" key="9">
    <source>
        <dbReference type="EMBL" id="CAF4627731.1"/>
    </source>
</evidence>
<dbReference type="PROSITE" id="PS00972">
    <property type="entry name" value="USP_1"/>
    <property type="match status" value="1"/>
</dbReference>
<dbReference type="InterPro" id="IPR038765">
    <property type="entry name" value="Papain-like_cys_pep_sf"/>
</dbReference>
<dbReference type="InterPro" id="IPR001394">
    <property type="entry name" value="Peptidase_C19_UCH"/>
</dbReference>
<keyword evidence="4" id="KW-0645">Protease</keyword>
<evidence type="ECO:0000313" key="10">
    <source>
        <dbReference type="Proteomes" id="UP000663848"/>
    </source>
</evidence>